<proteinExistence type="predicted"/>
<evidence type="ECO:0000313" key="4">
    <source>
        <dbReference type="Proteomes" id="UP000190625"/>
    </source>
</evidence>
<protein>
    <recommendedName>
        <fullName evidence="2">Amidohydrolase-related domain-containing protein</fullName>
    </recommendedName>
</protein>
<sequence>MQIIDFHAHAFPKKVAAKAIEQLETHYNLNINNTGTLDNLLVRAEQANVYRMILHASATNANQVESVNNWVANVSSSKIIKFGTIHPEYPEIRRELDRLKELKIRGIKLHPDFQKFDLTDKKMYDLYEIIGDEFLVLFHVGDDVYPTEDNYSTPKKMAQVIKDFPELEVIAGHLGGYRMWDEAEKHIIGKDIYLDTSSVFQYISLERGSELIEAHGVEKILFGSDYPMKAPREEINNILNLDLSLEDKWRILTKNGLKLLSELKML</sequence>
<dbReference type="Pfam" id="PF04909">
    <property type="entry name" value="Amidohydro_2"/>
    <property type="match status" value="1"/>
</dbReference>
<organism evidence="3 4">
    <name type="scientific">Selenihalanaerobacter shriftii</name>
    <dbReference type="NCBI Taxonomy" id="142842"/>
    <lineage>
        <taxon>Bacteria</taxon>
        <taxon>Bacillati</taxon>
        <taxon>Bacillota</taxon>
        <taxon>Clostridia</taxon>
        <taxon>Halanaerobiales</taxon>
        <taxon>Halobacteroidaceae</taxon>
        <taxon>Selenihalanaerobacter</taxon>
    </lineage>
</organism>
<keyword evidence="1" id="KW-0456">Lyase</keyword>
<dbReference type="GO" id="GO:0005737">
    <property type="term" value="C:cytoplasm"/>
    <property type="evidence" value="ECO:0007669"/>
    <property type="project" value="TreeGrafter"/>
</dbReference>
<dbReference type="PANTHER" id="PTHR21240:SF28">
    <property type="entry name" value="ISO-OROTATE DECARBOXYLASE (EUROFUNG)"/>
    <property type="match status" value="1"/>
</dbReference>
<dbReference type="EMBL" id="FUWM01000004">
    <property type="protein sequence ID" value="SJZ33034.1"/>
    <property type="molecule type" value="Genomic_DNA"/>
</dbReference>
<dbReference type="RefSeq" id="WP_078808895.1">
    <property type="nucleotide sequence ID" value="NZ_FUWM01000004.1"/>
</dbReference>
<dbReference type="GO" id="GO:0016831">
    <property type="term" value="F:carboxy-lyase activity"/>
    <property type="evidence" value="ECO:0007669"/>
    <property type="project" value="InterPro"/>
</dbReference>
<reference evidence="4" key="1">
    <citation type="submission" date="2017-02" db="EMBL/GenBank/DDBJ databases">
        <authorList>
            <person name="Varghese N."/>
            <person name="Submissions S."/>
        </authorList>
    </citation>
    <scope>NUCLEOTIDE SEQUENCE [LARGE SCALE GENOMIC DNA]</scope>
    <source>
        <strain evidence="4">ATCC BAA-73</strain>
    </source>
</reference>
<evidence type="ECO:0000313" key="3">
    <source>
        <dbReference type="EMBL" id="SJZ33034.1"/>
    </source>
</evidence>
<name>A0A1T4JSE9_9FIRM</name>
<dbReference type="InterPro" id="IPR032466">
    <property type="entry name" value="Metal_Hydrolase"/>
</dbReference>
<dbReference type="STRING" id="142842.SAMN02745118_00372"/>
<keyword evidence="4" id="KW-1185">Reference proteome</keyword>
<dbReference type="Gene3D" id="3.20.20.140">
    <property type="entry name" value="Metal-dependent hydrolases"/>
    <property type="match status" value="1"/>
</dbReference>
<dbReference type="GO" id="GO:0019748">
    <property type="term" value="P:secondary metabolic process"/>
    <property type="evidence" value="ECO:0007669"/>
    <property type="project" value="TreeGrafter"/>
</dbReference>
<gene>
    <name evidence="3" type="ORF">SAMN02745118_00372</name>
</gene>
<dbReference type="Proteomes" id="UP000190625">
    <property type="component" value="Unassembled WGS sequence"/>
</dbReference>
<dbReference type="PANTHER" id="PTHR21240">
    <property type="entry name" value="2-AMINO-3-CARBOXYLMUCONATE-6-SEMIALDEHYDE DECARBOXYLASE"/>
    <property type="match status" value="1"/>
</dbReference>
<evidence type="ECO:0000259" key="2">
    <source>
        <dbReference type="Pfam" id="PF04909"/>
    </source>
</evidence>
<dbReference type="OrthoDB" id="9771932at2"/>
<dbReference type="AlphaFoldDB" id="A0A1T4JSE9"/>
<dbReference type="GO" id="GO:0016787">
    <property type="term" value="F:hydrolase activity"/>
    <property type="evidence" value="ECO:0007669"/>
    <property type="project" value="InterPro"/>
</dbReference>
<dbReference type="InterPro" id="IPR032465">
    <property type="entry name" value="ACMSD"/>
</dbReference>
<dbReference type="InterPro" id="IPR006680">
    <property type="entry name" value="Amidohydro-rel"/>
</dbReference>
<dbReference type="SUPFAM" id="SSF51556">
    <property type="entry name" value="Metallo-dependent hydrolases"/>
    <property type="match status" value="1"/>
</dbReference>
<evidence type="ECO:0000256" key="1">
    <source>
        <dbReference type="ARBA" id="ARBA00023239"/>
    </source>
</evidence>
<feature type="domain" description="Amidohydrolase-related" evidence="2">
    <location>
        <begin position="4"/>
        <end position="260"/>
    </location>
</feature>
<accession>A0A1T4JSE9</accession>